<comment type="caution">
    <text evidence="1">The sequence shown here is derived from an EMBL/GenBank/DDBJ whole genome shotgun (WGS) entry which is preliminary data.</text>
</comment>
<evidence type="ECO:0000313" key="1">
    <source>
        <dbReference type="EMBL" id="KAA6329396.1"/>
    </source>
</evidence>
<accession>A0A5J4R5W7</accession>
<gene>
    <name evidence="1" type="ORF">EZS27_021798</name>
</gene>
<reference evidence="1" key="1">
    <citation type="submission" date="2019-03" db="EMBL/GenBank/DDBJ databases">
        <title>Single cell metagenomics reveals metabolic interactions within the superorganism composed of flagellate Streblomastix strix and complex community of Bacteroidetes bacteria on its surface.</title>
        <authorList>
            <person name="Treitli S.C."/>
            <person name="Kolisko M."/>
            <person name="Husnik F."/>
            <person name="Keeling P."/>
            <person name="Hampl V."/>
        </authorList>
    </citation>
    <scope>NUCLEOTIDE SEQUENCE</scope>
    <source>
        <strain evidence="1">STM</strain>
    </source>
</reference>
<feature type="non-terminal residue" evidence="1">
    <location>
        <position position="1"/>
    </location>
</feature>
<proteinExistence type="predicted"/>
<dbReference type="AlphaFoldDB" id="A0A5J4R5W7"/>
<organism evidence="1">
    <name type="scientific">termite gut metagenome</name>
    <dbReference type="NCBI Taxonomy" id="433724"/>
    <lineage>
        <taxon>unclassified sequences</taxon>
        <taxon>metagenomes</taxon>
        <taxon>organismal metagenomes</taxon>
    </lineage>
</organism>
<sequence>VTITDIVNEAAILFYLSSKGNSETVKTEINLKLSNSVMQPLLK</sequence>
<protein>
    <submittedName>
        <fullName evidence="1">Uncharacterized protein</fullName>
    </submittedName>
</protein>
<name>A0A5J4R5W7_9ZZZZ</name>
<dbReference type="EMBL" id="SNRY01001655">
    <property type="protein sequence ID" value="KAA6329396.1"/>
    <property type="molecule type" value="Genomic_DNA"/>
</dbReference>